<dbReference type="RefSeq" id="WP_203376246.1">
    <property type="nucleotide sequence ID" value="NZ_JAENHP010000003.1"/>
</dbReference>
<gene>
    <name evidence="16" type="ORF">JIG36_12345</name>
</gene>
<comment type="cofactor">
    <cofactor evidence="14">
        <name>Zn(2+)</name>
        <dbReference type="ChEBI" id="CHEBI:29105"/>
    </cofactor>
    <text evidence="14">Binds 1 zinc ion per subunit.</text>
</comment>
<dbReference type="Pfam" id="PF02163">
    <property type="entry name" value="Peptidase_M50"/>
    <property type="match status" value="2"/>
</dbReference>
<dbReference type="EMBL" id="JAENHP010000003">
    <property type="protein sequence ID" value="MBM2616347.1"/>
    <property type="molecule type" value="Genomic_DNA"/>
</dbReference>
<keyword evidence="3" id="KW-1003">Cell membrane</keyword>
<evidence type="ECO:0000256" key="7">
    <source>
        <dbReference type="ARBA" id="ARBA00022737"/>
    </source>
</evidence>
<keyword evidence="12" id="KW-0129">CBS domain</keyword>
<protein>
    <recommendedName>
        <fullName evidence="14">Zinc metalloprotease</fullName>
    </recommendedName>
</protein>
<evidence type="ECO:0000313" key="16">
    <source>
        <dbReference type="EMBL" id="MBM2616347.1"/>
    </source>
</evidence>
<sequence>MRQTVRLGHLHGIALGLHWSALLLLGLLAEVLATTVLPSAAPGYSWAGYWLAGFGFAALFLAALLAHEYAHARVAQHHGISVRSITLWMLGGVSELEGEPRRPRTLLHIALAGPATSLALAGAFLAAVKPLGALGSTLLEAGFAWLAIFNATIAVFNLLPAAPLDGGRVLEAVLWRIRGDRSAARRAATHTGVAAGLLLMSVGLVSMFTVAPAGGLWLLLVGWYLTVVARTEGSASGVLERIGDLRAEQLMSAPAVCGHLGQTVDAFIAEVGVTHPHHRYPVVDLDGHLAGLVMTRGLGRVPPARRPEVRLGEVMVPVAQVRTAARDAPVRDGPIIPMAPLGIIVVLDGGRPCGVLTSGDLRRAVVVAEAGGRPDRSRGPLGRSSWPVP</sequence>
<evidence type="ECO:0000256" key="13">
    <source>
        <dbReference type="ARBA" id="ARBA00023136"/>
    </source>
</evidence>
<dbReference type="InterPro" id="IPR046342">
    <property type="entry name" value="CBS_dom_sf"/>
</dbReference>
<keyword evidence="10 14" id="KW-1133">Transmembrane helix</keyword>
<comment type="caution">
    <text evidence="16">The sequence shown here is derived from an EMBL/GenBank/DDBJ whole genome shotgun (WGS) entry which is preliminary data.</text>
</comment>
<feature type="domain" description="Peptidase M50" evidence="15">
    <location>
        <begin position="139"/>
        <end position="197"/>
    </location>
</feature>
<evidence type="ECO:0000256" key="14">
    <source>
        <dbReference type="PIRNR" id="PIRNR006404"/>
    </source>
</evidence>
<evidence type="ECO:0000256" key="4">
    <source>
        <dbReference type="ARBA" id="ARBA00022670"/>
    </source>
</evidence>
<evidence type="ECO:0000256" key="3">
    <source>
        <dbReference type="ARBA" id="ARBA00022475"/>
    </source>
</evidence>
<keyword evidence="13 14" id="KW-0472">Membrane</keyword>
<evidence type="ECO:0000259" key="15">
    <source>
        <dbReference type="Pfam" id="PF02163"/>
    </source>
</evidence>
<dbReference type="PIRSF" id="PIRSF006404">
    <property type="entry name" value="UCP006404_Pept_M50_CBS"/>
    <property type="match status" value="1"/>
</dbReference>
<organism evidence="16 17">
    <name type="scientific">Paractinoplanes ovalisporus</name>
    <dbReference type="NCBI Taxonomy" id="2810368"/>
    <lineage>
        <taxon>Bacteria</taxon>
        <taxon>Bacillati</taxon>
        <taxon>Actinomycetota</taxon>
        <taxon>Actinomycetes</taxon>
        <taxon>Micromonosporales</taxon>
        <taxon>Micromonosporaceae</taxon>
        <taxon>Paractinoplanes</taxon>
    </lineage>
</organism>
<keyword evidence="11 14" id="KW-0482">Metalloprotease</keyword>
<comment type="caution">
    <text evidence="14">Lacks conserved residue(s) required for the propagation of feature annotation.</text>
</comment>
<feature type="transmembrane region" description="Helical" evidence="14">
    <location>
        <begin position="106"/>
        <end position="128"/>
    </location>
</feature>
<comment type="subcellular location">
    <subcellularLocation>
        <location evidence="1">Cell membrane</location>
        <topology evidence="1">Multi-pass membrane protein</topology>
    </subcellularLocation>
</comment>
<evidence type="ECO:0000256" key="5">
    <source>
        <dbReference type="ARBA" id="ARBA00022692"/>
    </source>
</evidence>
<name>A0ABS2A952_9ACTN</name>
<evidence type="ECO:0000256" key="11">
    <source>
        <dbReference type="ARBA" id="ARBA00023049"/>
    </source>
</evidence>
<feature type="transmembrane region" description="Helical" evidence="14">
    <location>
        <begin position="143"/>
        <end position="166"/>
    </location>
</feature>
<proteinExistence type="inferred from homology"/>
<reference evidence="16 17" key="1">
    <citation type="submission" date="2021-01" db="EMBL/GenBank/DDBJ databases">
        <title>Actinoplanes sp. nov. LDG1-06 isolated from lichen.</title>
        <authorList>
            <person name="Saeng-In P."/>
            <person name="Phongsopitanun W."/>
            <person name="Kanchanasin P."/>
            <person name="Yuki M."/>
            <person name="Kudo T."/>
            <person name="Ohkuma M."/>
            <person name="Tanasupawat S."/>
        </authorList>
    </citation>
    <scope>NUCLEOTIDE SEQUENCE [LARGE SCALE GENOMIC DNA]</scope>
    <source>
        <strain evidence="16 17">LDG1-06</strain>
    </source>
</reference>
<dbReference type="InterPro" id="IPR008915">
    <property type="entry name" value="Peptidase_M50"/>
</dbReference>
<dbReference type="PANTHER" id="PTHR39188">
    <property type="entry name" value="MEMBRANE-ASSOCIATED ZINC METALLOPROTEASE M50B"/>
    <property type="match status" value="1"/>
</dbReference>
<dbReference type="GO" id="GO:0006508">
    <property type="term" value="P:proteolysis"/>
    <property type="evidence" value="ECO:0007669"/>
    <property type="project" value="UniProtKB-KW"/>
</dbReference>
<evidence type="ECO:0000256" key="6">
    <source>
        <dbReference type="ARBA" id="ARBA00022723"/>
    </source>
</evidence>
<feature type="transmembrane region" description="Helical" evidence="14">
    <location>
        <begin position="49"/>
        <end position="66"/>
    </location>
</feature>
<comment type="similarity">
    <text evidence="2 14">Belongs to the peptidase M50B family.</text>
</comment>
<accession>A0ABS2A952</accession>
<evidence type="ECO:0000256" key="10">
    <source>
        <dbReference type="ARBA" id="ARBA00022989"/>
    </source>
</evidence>
<evidence type="ECO:0000256" key="9">
    <source>
        <dbReference type="ARBA" id="ARBA00022833"/>
    </source>
</evidence>
<dbReference type="Proteomes" id="UP000632138">
    <property type="component" value="Unassembled WGS sequence"/>
</dbReference>
<keyword evidence="9 14" id="KW-0862">Zinc</keyword>
<dbReference type="Gene3D" id="3.10.580.10">
    <property type="entry name" value="CBS-domain"/>
    <property type="match status" value="1"/>
</dbReference>
<keyword evidence="8 14" id="KW-0378">Hydrolase</keyword>
<keyword evidence="6 14" id="KW-0479">Metal-binding</keyword>
<evidence type="ECO:0000256" key="8">
    <source>
        <dbReference type="ARBA" id="ARBA00022801"/>
    </source>
</evidence>
<evidence type="ECO:0000256" key="12">
    <source>
        <dbReference type="ARBA" id="ARBA00023122"/>
    </source>
</evidence>
<feature type="transmembrane region" description="Helical" evidence="14">
    <location>
        <begin position="187"/>
        <end position="208"/>
    </location>
</feature>
<dbReference type="GO" id="GO:0008233">
    <property type="term" value="F:peptidase activity"/>
    <property type="evidence" value="ECO:0007669"/>
    <property type="project" value="UniProtKB-KW"/>
</dbReference>
<evidence type="ECO:0000256" key="2">
    <source>
        <dbReference type="ARBA" id="ARBA00007931"/>
    </source>
</evidence>
<dbReference type="SUPFAM" id="SSF54631">
    <property type="entry name" value="CBS-domain pair"/>
    <property type="match status" value="1"/>
</dbReference>
<dbReference type="PANTHER" id="PTHR39188:SF3">
    <property type="entry name" value="STAGE IV SPORULATION PROTEIN FB"/>
    <property type="match status" value="1"/>
</dbReference>
<evidence type="ECO:0000313" key="17">
    <source>
        <dbReference type="Proteomes" id="UP000632138"/>
    </source>
</evidence>
<evidence type="ECO:0000256" key="1">
    <source>
        <dbReference type="ARBA" id="ARBA00004651"/>
    </source>
</evidence>
<keyword evidence="4 14" id="KW-0645">Protease</keyword>
<keyword evidence="17" id="KW-1185">Reference proteome</keyword>
<dbReference type="InterPro" id="IPR016483">
    <property type="entry name" value="UCP006404_Pept_M50_CBS"/>
</dbReference>
<keyword evidence="5 14" id="KW-0812">Transmembrane</keyword>
<feature type="domain" description="Peptidase M50" evidence="15">
    <location>
        <begin position="56"/>
        <end position="128"/>
    </location>
</feature>
<keyword evidence="7" id="KW-0677">Repeat</keyword>